<dbReference type="EMBL" id="NEDP02005543">
    <property type="protein sequence ID" value="OWF39107.1"/>
    <property type="molecule type" value="Genomic_DNA"/>
</dbReference>
<dbReference type="SUPFAM" id="SSF54695">
    <property type="entry name" value="POZ domain"/>
    <property type="match status" value="1"/>
</dbReference>
<organism evidence="2 3">
    <name type="scientific">Mizuhopecten yessoensis</name>
    <name type="common">Japanese scallop</name>
    <name type="synonym">Patinopecten yessoensis</name>
    <dbReference type="NCBI Taxonomy" id="6573"/>
    <lineage>
        <taxon>Eukaryota</taxon>
        <taxon>Metazoa</taxon>
        <taxon>Spiralia</taxon>
        <taxon>Lophotrochozoa</taxon>
        <taxon>Mollusca</taxon>
        <taxon>Bivalvia</taxon>
        <taxon>Autobranchia</taxon>
        <taxon>Pteriomorphia</taxon>
        <taxon>Pectinida</taxon>
        <taxon>Pectinoidea</taxon>
        <taxon>Pectinidae</taxon>
        <taxon>Mizuhopecten</taxon>
    </lineage>
</organism>
<reference evidence="2 3" key="1">
    <citation type="journal article" date="2017" name="Nat. Ecol. Evol.">
        <title>Scallop genome provides insights into evolution of bilaterian karyotype and development.</title>
        <authorList>
            <person name="Wang S."/>
            <person name="Zhang J."/>
            <person name="Jiao W."/>
            <person name="Li J."/>
            <person name="Xun X."/>
            <person name="Sun Y."/>
            <person name="Guo X."/>
            <person name="Huan P."/>
            <person name="Dong B."/>
            <person name="Zhang L."/>
            <person name="Hu X."/>
            <person name="Sun X."/>
            <person name="Wang J."/>
            <person name="Zhao C."/>
            <person name="Wang Y."/>
            <person name="Wang D."/>
            <person name="Huang X."/>
            <person name="Wang R."/>
            <person name="Lv J."/>
            <person name="Li Y."/>
            <person name="Zhang Z."/>
            <person name="Liu B."/>
            <person name="Lu W."/>
            <person name="Hui Y."/>
            <person name="Liang J."/>
            <person name="Zhou Z."/>
            <person name="Hou R."/>
            <person name="Li X."/>
            <person name="Liu Y."/>
            <person name="Li H."/>
            <person name="Ning X."/>
            <person name="Lin Y."/>
            <person name="Zhao L."/>
            <person name="Xing Q."/>
            <person name="Dou J."/>
            <person name="Li Y."/>
            <person name="Mao J."/>
            <person name="Guo H."/>
            <person name="Dou H."/>
            <person name="Li T."/>
            <person name="Mu C."/>
            <person name="Jiang W."/>
            <person name="Fu Q."/>
            <person name="Fu X."/>
            <person name="Miao Y."/>
            <person name="Liu J."/>
            <person name="Yu Q."/>
            <person name="Li R."/>
            <person name="Liao H."/>
            <person name="Li X."/>
            <person name="Kong Y."/>
            <person name="Jiang Z."/>
            <person name="Chourrout D."/>
            <person name="Li R."/>
            <person name="Bao Z."/>
        </authorList>
    </citation>
    <scope>NUCLEOTIDE SEQUENCE [LARGE SCALE GENOMIC DNA]</scope>
    <source>
        <strain evidence="2 3">PY_sf001</strain>
    </source>
</reference>
<dbReference type="Gene3D" id="3.30.710.10">
    <property type="entry name" value="Potassium Channel Kv1.1, Chain A"/>
    <property type="match status" value="1"/>
</dbReference>
<dbReference type="InterPro" id="IPR011333">
    <property type="entry name" value="SKP1/BTB/POZ_sf"/>
</dbReference>
<dbReference type="OrthoDB" id="6119295at2759"/>
<name>A0A210PRH2_MIZYE</name>
<dbReference type="PANTHER" id="PTHR11145:SF8">
    <property type="entry name" value="RE57120P"/>
    <property type="match status" value="1"/>
</dbReference>
<protein>
    <submittedName>
        <fullName evidence="2">BTB/POZ domain-containing protein KCTD2</fullName>
    </submittedName>
</protein>
<gene>
    <name evidence="2" type="ORF">KP79_PYT22762</name>
</gene>
<feature type="domain" description="Potassium channel tetramerisation-type BTB" evidence="1">
    <location>
        <begin position="25"/>
        <end position="114"/>
    </location>
</feature>
<dbReference type="STRING" id="6573.A0A210PRH2"/>
<dbReference type="PANTHER" id="PTHR11145">
    <property type="entry name" value="BTB/POZ DOMAIN-CONTAINING ADAPTER FOR CUL3-MEDIATED RHOA DEGRADATION PROTEIN FAMILY MEMBER"/>
    <property type="match status" value="1"/>
</dbReference>
<dbReference type="InterPro" id="IPR045068">
    <property type="entry name" value="BACURD1-3"/>
</dbReference>
<dbReference type="InterPro" id="IPR003131">
    <property type="entry name" value="T1-type_BTB"/>
</dbReference>
<evidence type="ECO:0000259" key="1">
    <source>
        <dbReference type="Pfam" id="PF02214"/>
    </source>
</evidence>
<dbReference type="Proteomes" id="UP000242188">
    <property type="component" value="Unassembled WGS sequence"/>
</dbReference>
<accession>A0A210PRH2</accession>
<dbReference type="GO" id="GO:0051260">
    <property type="term" value="P:protein homooligomerization"/>
    <property type="evidence" value="ECO:0007669"/>
    <property type="project" value="InterPro"/>
</dbReference>
<dbReference type="Pfam" id="PF02214">
    <property type="entry name" value="BTB_2"/>
    <property type="match status" value="1"/>
</dbReference>
<evidence type="ECO:0000313" key="3">
    <source>
        <dbReference type="Proteomes" id="UP000242188"/>
    </source>
</evidence>
<proteinExistence type="predicted"/>
<evidence type="ECO:0000313" key="2">
    <source>
        <dbReference type="EMBL" id="OWF39107.1"/>
    </source>
</evidence>
<keyword evidence="3" id="KW-1185">Reference proteome</keyword>
<sequence length="129" mass="14905">MVPTSLSVGTDDLLKLQEAQETQLVLNIGGSDFRTTRSTLLKDPQSKLARMVSKDSPVRPDKGGKYFLDRDSHHFRFILNYRNNCILNPRLLPKDIRYLNEMLLEAEFYNLEGLVRIIHTRLLALYALE</sequence>
<dbReference type="AlphaFoldDB" id="A0A210PRH2"/>
<comment type="caution">
    <text evidence="2">The sequence shown here is derived from an EMBL/GenBank/DDBJ whole genome shotgun (WGS) entry which is preliminary data.</text>
</comment>